<keyword evidence="2" id="KW-1185">Reference proteome</keyword>
<dbReference type="EMBL" id="JAUSUZ010000001">
    <property type="protein sequence ID" value="MDQ0365005.1"/>
    <property type="molecule type" value="Genomic_DNA"/>
</dbReference>
<comment type="caution">
    <text evidence="1">The sequence shown here is derived from an EMBL/GenBank/DDBJ whole genome shotgun (WGS) entry which is preliminary data.</text>
</comment>
<evidence type="ECO:0000313" key="2">
    <source>
        <dbReference type="Proteomes" id="UP001240236"/>
    </source>
</evidence>
<evidence type="ECO:0000313" key="1">
    <source>
        <dbReference type="EMBL" id="MDQ0365005.1"/>
    </source>
</evidence>
<proteinExistence type="predicted"/>
<accession>A0AAE3VXV2</accession>
<protein>
    <submittedName>
        <fullName evidence="1">NADH dehydrogenase FAD-containing subunit</fullName>
    </submittedName>
</protein>
<reference evidence="1 2" key="1">
    <citation type="submission" date="2023-07" db="EMBL/GenBank/DDBJ databases">
        <title>Sequencing the genomes of 1000 actinobacteria strains.</title>
        <authorList>
            <person name="Klenk H.-P."/>
        </authorList>
    </citation>
    <scope>NUCLEOTIDE SEQUENCE [LARGE SCALE GENOMIC DNA]</scope>
    <source>
        <strain evidence="1 2">DSM 44709</strain>
    </source>
</reference>
<dbReference type="AlphaFoldDB" id="A0AAE3VXV2"/>
<gene>
    <name evidence="1" type="ORF">J2S42_001674</name>
</gene>
<name>A0AAE3VXV2_9ACTN</name>
<organism evidence="1 2">
    <name type="scientific">Catenuloplanes indicus</name>
    <dbReference type="NCBI Taxonomy" id="137267"/>
    <lineage>
        <taxon>Bacteria</taxon>
        <taxon>Bacillati</taxon>
        <taxon>Actinomycetota</taxon>
        <taxon>Actinomycetes</taxon>
        <taxon>Micromonosporales</taxon>
        <taxon>Micromonosporaceae</taxon>
        <taxon>Catenuloplanes</taxon>
    </lineage>
</organism>
<sequence>MHPTTSRTRVVIAGLGDTGLIATTALARQHRYLDLVGISTRSAWIAGRDVGLRTARPERWADQYNIAFSRLRVLDRTRIVHGAVTGLDETARTVTVRAPDGTQTDEAYDVL</sequence>
<dbReference type="Proteomes" id="UP001240236">
    <property type="component" value="Unassembled WGS sequence"/>
</dbReference>
<dbReference type="RefSeq" id="WP_307237053.1">
    <property type="nucleotide sequence ID" value="NZ_JAUSUZ010000001.1"/>
</dbReference>